<feature type="transmembrane region" description="Helical" evidence="5">
    <location>
        <begin position="136"/>
        <end position="167"/>
    </location>
</feature>
<protein>
    <submittedName>
        <fullName evidence="6">Protein-S-isoprenylcysteine O-methyltransferase Ste14</fullName>
    </submittedName>
</protein>
<dbReference type="InterPro" id="IPR007318">
    <property type="entry name" value="Phopholipid_MeTrfase"/>
</dbReference>
<evidence type="ECO:0000313" key="6">
    <source>
        <dbReference type="EMBL" id="SCZ08644.1"/>
    </source>
</evidence>
<dbReference type="Pfam" id="PF04191">
    <property type="entry name" value="PEMT"/>
    <property type="match status" value="1"/>
</dbReference>
<dbReference type="OrthoDB" id="9811969at2"/>
<evidence type="ECO:0000313" key="7">
    <source>
        <dbReference type="Proteomes" id="UP000199569"/>
    </source>
</evidence>
<accession>A0A1G5L7U9</accession>
<dbReference type="RefSeq" id="WP_091138546.1">
    <property type="nucleotide sequence ID" value="NZ_FMVJ01000015.1"/>
</dbReference>
<reference evidence="6 7" key="1">
    <citation type="submission" date="2016-10" db="EMBL/GenBank/DDBJ databases">
        <authorList>
            <person name="de Groot N.N."/>
        </authorList>
    </citation>
    <scope>NUCLEOTIDE SEQUENCE [LARGE SCALE GENOMIC DNA]</scope>
    <source>
        <strain evidence="6 7">CGMCC 1.7666</strain>
    </source>
</reference>
<gene>
    <name evidence="6" type="ORF">SAMN02927923_03975</name>
</gene>
<evidence type="ECO:0000256" key="3">
    <source>
        <dbReference type="ARBA" id="ARBA00022989"/>
    </source>
</evidence>
<evidence type="ECO:0000256" key="5">
    <source>
        <dbReference type="SAM" id="Phobius"/>
    </source>
</evidence>
<keyword evidence="6" id="KW-0808">Transferase</keyword>
<name>A0A1G5L7U9_9HYPH</name>
<organism evidence="6 7">
    <name type="scientific">Microvirga guangxiensis</name>
    <dbReference type="NCBI Taxonomy" id="549386"/>
    <lineage>
        <taxon>Bacteria</taxon>
        <taxon>Pseudomonadati</taxon>
        <taxon>Pseudomonadota</taxon>
        <taxon>Alphaproteobacteria</taxon>
        <taxon>Hyphomicrobiales</taxon>
        <taxon>Methylobacteriaceae</taxon>
        <taxon>Microvirga</taxon>
    </lineage>
</organism>
<keyword evidence="2 5" id="KW-0812">Transmembrane</keyword>
<dbReference type="Proteomes" id="UP000199569">
    <property type="component" value="Unassembled WGS sequence"/>
</dbReference>
<comment type="subcellular location">
    <subcellularLocation>
        <location evidence="1">Endomembrane system</location>
        <topology evidence="1">Multi-pass membrane protein</topology>
    </subcellularLocation>
</comment>
<evidence type="ECO:0000256" key="2">
    <source>
        <dbReference type="ARBA" id="ARBA00022692"/>
    </source>
</evidence>
<keyword evidence="6" id="KW-0489">Methyltransferase</keyword>
<evidence type="ECO:0000256" key="1">
    <source>
        <dbReference type="ARBA" id="ARBA00004127"/>
    </source>
</evidence>
<dbReference type="Gene3D" id="1.20.120.1630">
    <property type="match status" value="1"/>
</dbReference>
<dbReference type="AlphaFoldDB" id="A0A1G5L7U9"/>
<feature type="transmembrane region" description="Helical" evidence="5">
    <location>
        <begin position="6"/>
        <end position="27"/>
    </location>
</feature>
<dbReference type="GO" id="GO:0012505">
    <property type="term" value="C:endomembrane system"/>
    <property type="evidence" value="ECO:0007669"/>
    <property type="project" value="UniProtKB-SubCell"/>
</dbReference>
<dbReference type="EMBL" id="FMVJ01000015">
    <property type="protein sequence ID" value="SCZ08644.1"/>
    <property type="molecule type" value="Genomic_DNA"/>
</dbReference>
<dbReference type="GO" id="GO:0032259">
    <property type="term" value="P:methylation"/>
    <property type="evidence" value="ECO:0007669"/>
    <property type="project" value="UniProtKB-KW"/>
</dbReference>
<keyword evidence="3 5" id="KW-1133">Transmembrane helix</keyword>
<dbReference type="STRING" id="549386.SAMN02927923_03975"/>
<proteinExistence type="predicted"/>
<sequence>MMPSPWLPVVVLVVVGTAFATLTRRVARRIGHSPNRFGTGDTAHDFVGRVYRVSGRILFVFLVARAISPGIDAEAGPVPALVHPGMAWLGQGILTLGGGVILAAQAGMGTSWRIGLDRELTGLVTTGLFAWSRNPTFLGMMAVVLGAFLVAPTVVTGIVLAAAWVGFSIQIRMEEEHLGRMHGPAYERYRAAAPRWIGLPGLRVAARASRDGPVNHG</sequence>
<feature type="transmembrane region" description="Helical" evidence="5">
    <location>
        <begin position="93"/>
        <end position="116"/>
    </location>
</feature>
<keyword evidence="7" id="KW-1185">Reference proteome</keyword>
<evidence type="ECO:0000256" key="4">
    <source>
        <dbReference type="ARBA" id="ARBA00023136"/>
    </source>
</evidence>
<dbReference type="GO" id="GO:0008168">
    <property type="term" value="F:methyltransferase activity"/>
    <property type="evidence" value="ECO:0007669"/>
    <property type="project" value="UniProtKB-KW"/>
</dbReference>
<keyword evidence="4 5" id="KW-0472">Membrane</keyword>